<accession>A0ABS5VVH9</accession>
<dbReference type="SMART" id="SM00342">
    <property type="entry name" value="HTH_ARAC"/>
    <property type="match status" value="1"/>
</dbReference>
<comment type="caution">
    <text evidence="5">The sequence shown here is derived from an EMBL/GenBank/DDBJ whole genome shotgun (WGS) entry which is preliminary data.</text>
</comment>
<evidence type="ECO:0000313" key="6">
    <source>
        <dbReference type="Proteomes" id="UP000772618"/>
    </source>
</evidence>
<protein>
    <submittedName>
        <fullName evidence="5">Helix-turn-helix transcriptional regulator</fullName>
    </submittedName>
</protein>
<dbReference type="RefSeq" id="WP_254155377.1">
    <property type="nucleotide sequence ID" value="NZ_JAHESD010000055.1"/>
</dbReference>
<evidence type="ECO:0000256" key="2">
    <source>
        <dbReference type="ARBA" id="ARBA00023125"/>
    </source>
</evidence>
<reference evidence="5 6" key="1">
    <citation type="submission" date="2021-05" db="EMBL/GenBank/DDBJ databases">
        <title>A Polyphasic approach of four new species of the genus Ohtaekwangia: Ohtaekwangia histidinii sp. nov., Ohtaekwangia cretensis sp. nov., Ohtaekwangia indiensis sp. nov., Ohtaekwangia reichenbachii sp. nov. from diverse environment.</title>
        <authorList>
            <person name="Octaviana S."/>
        </authorList>
    </citation>
    <scope>NUCLEOTIDE SEQUENCE [LARGE SCALE GENOMIC DNA]</scope>
    <source>
        <strain evidence="5 6">PWU20</strain>
    </source>
</reference>
<dbReference type="InterPro" id="IPR050204">
    <property type="entry name" value="AraC_XylS_family_regulators"/>
</dbReference>
<dbReference type="PANTHER" id="PTHR46796:SF13">
    <property type="entry name" value="HTH-TYPE TRANSCRIPTIONAL ACTIVATOR RHAS"/>
    <property type="match status" value="1"/>
</dbReference>
<dbReference type="PROSITE" id="PS01124">
    <property type="entry name" value="HTH_ARAC_FAMILY_2"/>
    <property type="match status" value="1"/>
</dbReference>
<evidence type="ECO:0000313" key="5">
    <source>
        <dbReference type="EMBL" id="MBT1705430.1"/>
    </source>
</evidence>
<dbReference type="Proteomes" id="UP000772618">
    <property type="component" value="Unassembled WGS sequence"/>
</dbReference>
<evidence type="ECO:0000259" key="4">
    <source>
        <dbReference type="PROSITE" id="PS01124"/>
    </source>
</evidence>
<organism evidence="5 6">
    <name type="scientific">Chryseosolibacter indicus</name>
    <dbReference type="NCBI Taxonomy" id="2782351"/>
    <lineage>
        <taxon>Bacteria</taxon>
        <taxon>Pseudomonadati</taxon>
        <taxon>Bacteroidota</taxon>
        <taxon>Cytophagia</taxon>
        <taxon>Cytophagales</taxon>
        <taxon>Chryseotaleaceae</taxon>
        <taxon>Chryseosolibacter</taxon>
    </lineage>
</organism>
<evidence type="ECO:0000256" key="3">
    <source>
        <dbReference type="ARBA" id="ARBA00023163"/>
    </source>
</evidence>
<keyword evidence="3" id="KW-0804">Transcription</keyword>
<keyword evidence="2" id="KW-0238">DNA-binding</keyword>
<dbReference type="Pfam" id="PF20240">
    <property type="entry name" value="DUF6597"/>
    <property type="match status" value="1"/>
</dbReference>
<evidence type="ECO:0000256" key="1">
    <source>
        <dbReference type="ARBA" id="ARBA00023015"/>
    </source>
</evidence>
<gene>
    <name evidence="5" type="ORF">KK060_19220</name>
</gene>
<dbReference type="Pfam" id="PF12833">
    <property type="entry name" value="HTH_18"/>
    <property type="match status" value="1"/>
</dbReference>
<dbReference type="EMBL" id="JAHESD010000055">
    <property type="protein sequence ID" value="MBT1705430.1"/>
    <property type="molecule type" value="Genomic_DNA"/>
</dbReference>
<keyword evidence="1" id="KW-0805">Transcription regulation</keyword>
<dbReference type="InterPro" id="IPR046532">
    <property type="entry name" value="DUF6597"/>
</dbReference>
<dbReference type="InterPro" id="IPR018060">
    <property type="entry name" value="HTH_AraC"/>
</dbReference>
<sequence>MKYREIKPCKELEPFIHSYWELKGDKLDGQWERNFPDGCAGLVMNLGDTCLTDNGSVSMEYAKTYVVGAMTSFKDSFIDSNTHLLGVCLKPASFANFYNYVPQGEMINHTVEFDKFHSFDVDKIINNQFNYLNQFFYNRIKRTNNQLQLVINDIHLTKGQLSIHELSKRNFTTVRQLERNFKKYIGLSPKEYSNIIRFQHALSIIKNSAGNRCLLDIAFACGYYDHAHLTNEIKRNTGLSPSLL</sequence>
<name>A0ABS5VVH9_9BACT</name>
<feature type="domain" description="HTH araC/xylS-type" evidence="4">
    <location>
        <begin position="144"/>
        <end position="244"/>
    </location>
</feature>
<proteinExistence type="predicted"/>
<keyword evidence="6" id="KW-1185">Reference proteome</keyword>
<dbReference type="Gene3D" id="1.10.10.60">
    <property type="entry name" value="Homeodomain-like"/>
    <property type="match status" value="1"/>
</dbReference>
<dbReference type="PANTHER" id="PTHR46796">
    <property type="entry name" value="HTH-TYPE TRANSCRIPTIONAL ACTIVATOR RHAS-RELATED"/>
    <property type="match status" value="1"/>
</dbReference>